<proteinExistence type="predicted"/>
<dbReference type="PANTHER" id="PTHR16950">
    <property type="entry name" value="ZINC TRANSPORTER SLC39A7 HISTIDINE-RICH MEMBRANE PROTEIN KE4"/>
    <property type="match status" value="1"/>
</dbReference>
<dbReference type="RefSeq" id="WP_015051865.1">
    <property type="nucleotide sequence ID" value="NC_018870.1"/>
</dbReference>
<evidence type="ECO:0000313" key="7">
    <source>
        <dbReference type="Proteomes" id="UP000000467"/>
    </source>
</evidence>
<organism evidence="6 7">
    <name type="scientific">Thermacetogenium phaeum (strain ATCC BAA-254 / DSM 26808 / PB)</name>
    <dbReference type="NCBI Taxonomy" id="1089553"/>
    <lineage>
        <taxon>Bacteria</taxon>
        <taxon>Bacillati</taxon>
        <taxon>Bacillota</taxon>
        <taxon>Clostridia</taxon>
        <taxon>Thermoanaerobacterales</taxon>
        <taxon>Thermoanaerobacteraceae</taxon>
        <taxon>Thermacetogenium</taxon>
    </lineage>
</organism>
<evidence type="ECO:0000256" key="1">
    <source>
        <dbReference type="ARBA" id="ARBA00004141"/>
    </source>
</evidence>
<feature type="transmembrane region" description="Helical" evidence="5">
    <location>
        <begin position="33"/>
        <end position="52"/>
    </location>
</feature>
<dbReference type="InterPro" id="IPR003689">
    <property type="entry name" value="ZIP"/>
</dbReference>
<dbReference type="STRING" id="1089553.Tph_c28410"/>
<dbReference type="PANTHER" id="PTHR16950:SF16">
    <property type="entry name" value="ZINC TRANSPORTER ZIP13"/>
    <property type="match status" value="1"/>
</dbReference>
<evidence type="ECO:0000256" key="4">
    <source>
        <dbReference type="ARBA" id="ARBA00023136"/>
    </source>
</evidence>
<dbReference type="Pfam" id="PF02535">
    <property type="entry name" value="Zip"/>
    <property type="match status" value="1"/>
</dbReference>
<dbReference type="eggNOG" id="COG0428">
    <property type="taxonomic scope" value="Bacteria"/>
</dbReference>
<sequence length="240" mass="24811">MFTILPSLLAGMATAFGCLIALAAGTPGRRALAALLGGAAGVMLAVVLLDLLPAALRAGSPLEVGMGTLSGIGLLWLLDRALASRPLTAPLNRRTAYRRLGYLMAAGIALHDLPEGIAIAGAYAAGGALGPLLALSIALHNIPEGIATAAPLRMGGLKRRQILLINIIVSLFTPLGTLLGLFLIQLSPRHLSLILALAAGGMTYLIKDELLPAAQDQNPLFCWLGVLCGYALLWLAGFLK</sequence>
<dbReference type="Proteomes" id="UP000000467">
    <property type="component" value="Chromosome"/>
</dbReference>
<dbReference type="AlphaFoldDB" id="K4LJ33"/>
<feature type="transmembrane region" description="Helical" evidence="5">
    <location>
        <begin position="190"/>
        <end position="206"/>
    </location>
</feature>
<protein>
    <submittedName>
        <fullName evidence="6">Zinc/iron permease</fullName>
    </submittedName>
</protein>
<evidence type="ECO:0000313" key="6">
    <source>
        <dbReference type="EMBL" id="AFV13006.1"/>
    </source>
</evidence>
<keyword evidence="2 5" id="KW-0812">Transmembrane</keyword>
<dbReference type="OrthoDB" id="9787346at2"/>
<gene>
    <name evidence="6" type="ordered locus">Tph_c28410</name>
</gene>
<dbReference type="GO" id="GO:0046873">
    <property type="term" value="F:metal ion transmembrane transporter activity"/>
    <property type="evidence" value="ECO:0007669"/>
    <property type="project" value="InterPro"/>
</dbReference>
<evidence type="ECO:0000256" key="3">
    <source>
        <dbReference type="ARBA" id="ARBA00022989"/>
    </source>
</evidence>
<comment type="subcellular location">
    <subcellularLocation>
        <location evidence="1">Membrane</location>
        <topology evidence="1">Multi-pass membrane protein</topology>
    </subcellularLocation>
</comment>
<feature type="transmembrane region" description="Helical" evidence="5">
    <location>
        <begin position="218"/>
        <end position="239"/>
    </location>
</feature>
<reference evidence="6 7" key="1">
    <citation type="journal article" date="2012" name="BMC Genomics">
        <title>Genome-guided analysis of physiological and morphological traits of the fermentative acetate oxidizer Thermacetogenium phaeum.</title>
        <authorList>
            <person name="Oehler D."/>
            <person name="Poehlein A."/>
            <person name="Leimbach A."/>
            <person name="Muller N."/>
            <person name="Daniel R."/>
            <person name="Gottschalk G."/>
            <person name="Schink B."/>
        </authorList>
    </citation>
    <scope>NUCLEOTIDE SEQUENCE [LARGE SCALE GENOMIC DNA]</scope>
    <source>
        <strain evidence="7">ATCC BAA-254 / DSM 26808 / PB</strain>
    </source>
</reference>
<keyword evidence="7" id="KW-1185">Reference proteome</keyword>
<feature type="transmembrane region" description="Helical" evidence="5">
    <location>
        <begin position="117"/>
        <end position="142"/>
    </location>
</feature>
<accession>K4LJ33</accession>
<dbReference type="GO" id="GO:0016020">
    <property type="term" value="C:membrane"/>
    <property type="evidence" value="ECO:0007669"/>
    <property type="project" value="UniProtKB-SubCell"/>
</dbReference>
<evidence type="ECO:0000256" key="5">
    <source>
        <dbReference type="SAM" id="Phobius"/>
    </source>
</evidence>
<dbReference type="HOGENOM" id="CLU_015114_1_3_9"/>
<evidence type="ECO:0000256" key="2">
    <source>
        <dbReference type="ARBA" id="ARBA00022692"/>
    </source>
</evidence>
<feature type="transmembrane region" description="Helical" evidence="5">
    <location>
        <begin position="163"/>
        <end position="184"/>
    </location>
</feature>
<name>K4LJ33_THEPS</name>
<dbReference type="EMBL" id="CP003732">
    <property type="protein sequence ID" value="AFV13006.1"/>
    <property type="molecule type" value="Genomic_DNA"/>
</dbReference>
<keyword evidence="4 5" id="KW-0472">Membrane</keyword>
<dbReference type="KEGG" id="tpz:Tph_c28410"/>
<keyword evidence="3 5" id="KW-1133">Transmembrane helix</keyword>